<evidence type="ECO:0000313" key="1">
    <source>
        <dbReference type="EMBL" id="DAD33817.1"/>
    </source>
</evidence>
<reference evidence="1 2" key="1">
    <citation type="journal article" date="2020" name="Mol. Biol. Evol.">
        <title>Distinct Expression and Methylation Patterns for Genes with Different Fates following a Single Whole-Genome Duplication in Flowering Plants.</title>
        <authorList>
            <person name="Shi T."/>
            <person name="Rahmani R.S."/>
            <person name="Gugger P.F."/>
            <person name="Wang M."/>
            <person name="Li H."/>
            <person name="Zhang Y."/>
            <person name="Li Z."/>
            <person name="Wang Q."/>
            <person name="Van de Peer Y."/>
            <person name="Marchal K."/>
            <person name="Chen J."/>
        </authorList>
    </citation>
    <scope>NUCLEOTIDE SEQUENCE [LARGE SCALE GENOMIC DNA]</scope>
    <source>
        <tissue evidence="1">Leaf</tissue>
    </source>
</reference>
<protein>
    <submittedName>
        <fullName evidence="1">Uncharacterized protein</fullName>
    </submittedName>
</protein>
<dbReference type="EMBL" id="DUZY01000003">
    <property type="protein sequence ID" value="DAD33817.1"/>
    <property type="molecule type" value="Genomic_DNA"/>
</dbReference>
<gene>
    <name evidence="1" type="ORF">HUJ06_012668</name>
</gene>
<organism evidence="1 2">
    <name type="scientific">Nelumbo nucifera</name>
    <name type="common">Sacred lotus</name>
    <dbReference type="NCBI Taxonomy" id="4432"/>
    <lineage>
        <taxon>Eukaryota</taxon>
        <taxon>Viridiplantae</taxon>
        <taxon>Streptophyta</taxon>
        <taxon>Embryophyta</taxon>
        <taxon>Tracheophyta</taxon>
        <taxon>Spermatophyta</taxon>
        <taxon>Magnoliopsida</taxon>
        <taxon>Proteales</taxon>
        <taxon>Nelumbonaceae</taxon>
        <taxon>Nelumbo</taxon>
    </lineage>
</organism>
<sequence length="90" mass="9736">MEGARDAGLKNVASTSSLTGMGDFDLKKLLDKPKLNVERQRSFDERSLSELLIGLAARASVDCGELRGHELAGGKVLLPRYAGVLFSQFI</sequence>
<evidence type="ECO:0000313" key="2">
    <source>
        <dbReference type="Proteomes" id="UP000607653"/>
    </source>
</evidence>
<accession>A0A822YMV7</accession>
<dbReference type="AlphaFoldDB" id="A0A822YMV7"/>
<comment type="caution">
    <text evidence="1">The sequence shown here is derived from an EMBL/GenBank/DDBJ whole genome shotgun (WGS) entry which is preliminary data.</text>
</comment>
<name>A0A822YMV7_NELNU</name>
<proteinExistence type="predicted"/>
<keyword evidence="2" id="KW-1185">Reference proteome</keyword>
<dbReference type="Proteomes" id="UP000607653">
    <property type="component" value="Unassembled WGS sequence"/>
</dbReference>